<dbReference type="SUPFAM" id="SSF51197">
    <property type="entry name" value="Clavaminate synthase-like"/>
    <property type="match status" value="1"/>
</dbReference>
<evidence type="ECO:0000256" key="4">
    <source>
        <dbReference type="SAM" id="MobiDB-lite"/>
    </source>
</evidence>
<accession>A0A6U3XDN5</accession>
<dbReference type="PROSITE" id="PS51184">
    <property type="entry name" value="JMJC"/>
    <property type="match status" value="1"/>
</dbReference>
<dbReference type="GO" id="GO:0005730">
    <property type="term" value="C:nucleolus"/>
    <property type="evidence" value="ECO:0007669"/>
    <property type="project" value="TreeGrafter"/>
</dbReference>
<sequence>MATQKSKNKKTSNTSTTTKNGSSSSSSSSSSRGDNNEKQTGTTKTRNNPLAIITASLALVVSIGIGILLQTKEISTTTTNTNTPKKKRTTVLPILDEFFPSHSLDNAWESYPLLSTVHSSPLFNAASSPTDPTTIIPTVHVTSQPNITQTSINRRINTFQRIFSLSNINEIFSNPNLVHLEDYKVAKKIYRNNEEFVGMVPEKYISPEDVTQLFNMGGFSLIVNAMQQRWKTVGQVARTLQLETGAAYVSANMYITPGTYDARKADSSFVSSRSAFEAHWDWMDVIVLQISGRKLWSVAQLPIVEYLSTRDVKRKPTLHEMDVYMQKEHRYREFLLQEGDALYIPRGWIHNASTVGPDLVLTSLKEEEEQQQEKEESIEYWSEPSLHITFGIEHMCFTTYEGLILYAVRLFHAQKYGRTGGVAISKQACPGAALDISWQMILQFAISDAVRRGCTVTEEEEEKETSTTLVYNRHDIGCQLRKSVPHGDAWNEIYSIIQNQQPQPNSMYDTYVNILDNLNPTLEHAAQFVHRVQTLGNEGNLETFCIPGETTFDILYCPAQHVVSTLSHVKFMQELQEFKIFAKDNFDVVVKEWEKYLVGYRRQGWQRDDAHLRGVHHEPPTLLNEFYDLS</sequence>
<dbReference type="EC" id="1.14.11.-" evidence="3"/>
<evidence type="ECO:0000256" key="2">
    <source>
        <dbReference type="ARBA" id="ARBA00023004"/>
    </source>
</evidence>
<feature type="transmembrane region" description="Helical" evidence="5">
    <location>
        <begin position="50"/>
        <end position="69"/>
    </location>
</feature>
<feature type="compositionally biased region" description="Low complexity" evidence="4">
    <location>
        <begin position="11"/>
        <end position="31"/>
    </location>
</feature>
<keyword evidence="3" id="KW-0539">Nucleus</keyword>
<evidence type="ECO:0000259" key="6">
    <source>
        <dbReference type="PROSITE" id="PS51184"/>
    </source>
</evidence>
<dbReference type="GO" id="GO:0005506">
    <property type="term" value="F:iron ion binding"/>
    <property type="evidence" value="ECO:0007669"/>
    <property type="project" value="UniProtKB-UniRule"/>
</dbReference>
<evidence type="ECO:0000256" key="1">
    <source>
        <dbReference type="ARBA" id="ARBA00022723"/>
    </source>
</evidence>
<keyword evidence="3" id="KW-0560">Oxidoreductase</keyword>
<dbReference type="Pfam" id="PF08007">
    <property type="entry name" value="JmjC_2"/>
    <property type="match status" value="1"/>
</dbReference>
<dbReference type="AlphaFoldDB" id="A0A6U3XDN5"/>
<evidence type="ECO:0000256" key="5">
    <source>
        <dbReference type="SAM" id="Phobius"/>
    </source>
</evidence>
<comment type="similarity">
    <text evidence="3">Belongs to the ROX family.</text>
</comment>
<comment type="cofactor">
    <cofactor evidence="3">
        <name>Fe(2+)</name>
        <dbReference type="ChEBI" id="CHEBI:29033"/>
    </cofactor>
    <text evidence="3">Binds 1 Fe(2+) ion per subunit.</text>
</comment>
<dbReference type="InterPro" id="IPR003347">
    <property type="entry name" value="JmjC_dom"/>
</dbReference>
<gene>
    <name evidence="7" type="ORF">DBRI1063_LOCUS7219</name>
</gene>
<comment type="function">
    <text evidence="3">Oxygenase that can act as both a histone lysine demethylase and a ribosomal histidine hydroxylase.</text>
</comment>
<dbReference type="InterPro" id="IPR039994">
    <property type="entry name" value="NO66-like"/>
</dbReference>
<feature type="region of interest" description="Disordered" evidence="4">
    <location>
        <begin position="1"/>
        <end position="45"/>
    </location>
</feature>
<protein>
    <recommendedName>
        <fullName evidence="3">Bifunctional lysine-specific demethylase and histidyl-hydroxylase</fullName>
        <ecNumber evidence="3">1.14.11.-</ecNumber>
    </recommendedName>
</protein>
<dbReference type="EMBL" id="HBGN01011326">
    <property type="protein sequence ID" value="CAD9322803.1"/>
    <property type="molecule type" value="Transcribed_RNA"/>
</dbReference>
<keyword evidence="3" id="KW-0223">Dioxygenase</keyword>
<comment type="subcellular location">
    <subcellularLocation>
        <location evidence="3">Nucleus</location>
    </subcellularLocation>
</comment>
<organism evidence="7">
    <name type="scientific">Ditylum brightwellii</name>
    <dbReference type="NCBI Taxonomy" id="49249"/>
    <lineage>
        <taxon>Eukaryota</taxon>
        <taxon>Sar</taxon>
        <taxon>Stramenopiles</taxon>
        <taxon>Ochrophyta</taxon>
        <taxon>Bacillariophyta</taxon>
        <taxon>Mediophyceae</taxon>
        <taxon>Lithodesmiophycidae</taxon>
        <taxon>Lithodesmiales</taxon>
        <taxon>Lithodesmiaceae</taxon>
        <taxon>Ditylum</taxon>
    </lineage>
</organism>
<keyword evidence="1 3" id="KW-0479">Metal-binding</keyword>
<dbReference type="GO" id="GO:0051864">
    <property type="term" value="F:histone H3K36 demethylase activity"/>
    <property type="evidence" value="ECO:0007669"/>
    <property type="project" value="TreeGrafter"/>
</dbReference>
<keyword evidence="3" id="KW-0804">Transcription</keyword>
<feature type="compositionally biased region" description="Basic residues" evidence="4">
    <location>
        <begin position="1"/>
        <end position="10"/>
    </location>
</feature>
<name>A0A6U3XDN5_9STRA</name>
<dbReference type="PANTHER" id="PTHR13096">
    <property type="entry name" value="MINA53 MYC INDUCED NUCLEAR ANTIGEN"/>
    <property type="match status" value="1"/>
</dbReference>
<evidence type="ECO:0000313" key="7">
    <source>
        <dbReference type="EMBL" id="CAD9322803.1"/>
    </source>
</evidence>
<proteinExistence type="inferred from homology"/>
<keyword evidence="2 3" id="KW-0408">Iron</keyword>
<dbReference type="PANTHER" id="PTHR13096:SF9">
    <property type="entry name" value="BIFUNCTIONAL LYSINE-SPECIFIC DEMETHYLASE AND HISTIDYL-HYDROXYLASE"/>
    <property type="match status" value="1"/>
</dbReference>
<reference evidence="7" key="1">
    <citation type="submission" date="2021-01" db="EMBL/GenBank/DDBJ databases">
        <authorList>
            <person name="Corre E."/>
            <person name="Pelletier E."/>
            <person name="Niang G."/>
            <person name="Scheremetjew M."/>
            <person name="Finn R."/>
            <person name="Kale V."/>
            <person name="Holt S."/>
            <person name="Cochrane G."/>
            <person name="Meng A."/>
            <person name="Brown T."/>
            <person name="Cohen L."/>
        </authorList>
    </citation>
    <scope>NUCLEOTIDE SEQUENCE</scope>
    <source>
        <strain evidence="7">Pop2</strain>
    </source>
</reference>
<keyword evidence="5" id="KW-0812">Transmembrane</keyword>
<keyword evidence="3" id="KW-0805">Transcription regulation</keyword>
<dbReference type="GO" id="GO:0032453">
    <property type="term" value="F:histone H3K4 demethylase activity"/>
    <property type="evidence" value="ECO:0007669"/>
    <property type="project" value="TreeGrafter"/>
</dbReference>
<keyword evidence="5" id="KW-1133">Transmembrane helix</keyword>
<keyword evidence="5" id="KW-0472">Membrane</keyword>
<evidence type="ECO:0000256" key="3">
    <source>
        <dbReference type="RuleBase" id="RU366061"/>
    </source>
</evidence>
<feature type="domain" description="JmjC" evidence="6">
    <location>
        <begin position="163"/>
        <end position="409"/>
    </location>
</feature>
<dbReference type="Gene3D" id="2.60.120.650">
    <property type="entry name" value="Cupin"/>
    <property type="match status" value="1"/>
</dbReference>